<dbReference type="InterPro" id="IPR008333">
    <property type="entry name" value="Cbr1-like_FAD-bd_dom"/>
</dbReference>
<evidence type="ECO:0000313" key="15">
    <source>
        <dbReference type="Proteomes" id="UP000325563"/>
    </source>
</evidence>
<dbReference type="PANTHER" id="PTHR47354">
    <property type="entry name" value="NADH OXIDOREDUCTASE HCR"/>
    <property type="match status" value="1"/>
</dbReference>
<evidence type="ECO:0000256" key="8">
    <source>
        <dbReference type="ARBA" id="ARBA00023027"/>
    </source>
</evidence>
<comment type="similarity">
    <text evidence="11">Belongs to the globin family.</text>
</comment>
<evidence type="ECO:0000256" key="9">
    <source>
        <dbReference type="ARBA" id="ARBA00048649"/>
    </source>
</evidence>
<keyword evidence="6" id="KW-0521">NADP</keyword>
<reference evidence="14 15" key="1">
    <citation type="submission" date="2017-09" db="EMBL/GenBank/DDBJ databases">
        <authorList>
            <person name="Lee N."/>
            <person name="Cho B.-K."/>
        </authorList>
    </citation>
    <scope>NUCLEOTIDE SEQUENCE [LARGE SCALE GENOMIC DNA]</scope>
    <source>
        <strain evidence="14 15">ATCC 27476</strain>
    </source>
</reference>
<dbReference type="Proteomes" id="UP000325563">
    <property type="component" value="Chromosome"/>
</dbReference>
<dbReference type="EMBL" id="CP023692">
    <property type="protein sequence ID" value="QEV47110.1"/>
    <property type="molecule type" value="Genomic_DNA"/>
</dbReference>
<dbReference type="InterPro" id="IPR009050">
    <property type="entry name" value="Globin-like_sf"/>
</dbReference>
<dbReference type="CDD" id="cd19753">
    <property type="entry name" value="Mb-like_oxidoreductase"/>
    <property type="match status" value="1"/>
</dbReference>
<keyword evidence="11" id="KW-0479">Metal-binding</keyword>
<protein>
    <recommendedName>
        <fullName evidence="4">nitric oxide dioxygenase</fullName>
        <ecNumber evidence="4">1.14.12.17</ecNumber>
    </recommendedName>
</protein>
<comment type="similarity">
    <text evidence="3">In the C-terminal section; belongs to the flavoprotein pyridine nucleotide cytochrome reductase family.</text>
</comment>
<gene>
    <name evidence="14" type="ORF">CP980_20245</name>
</gene>
<evidence type="ECO:0000256" key="10">
    <source>
        <dbReference type="ARBA" id="ARBA00049433"/>
    </source>
</evidence>
<dbReference type="PROSITE" id="PS01033">
    <property type="entry name" value="GLOBIN"/>
    <property type="match status" value="1"/>
</dbReference>
<evidence type="ECO:0000259" key="13">
    <source>
        <dbReference type="PROSITE" id="PS51384"/>
    </source>
</evidence>
<dbReference type="InterPro" id="IPR017938">
    <property type="entry name" value="Riboflavin_synthase-like_b-brl"/>
</dbReference>
<keyword evidence="8" id="KW-0520">NAD</keyword>
<comment type="catalytic activity">
    <reaction evidence="9">
        <text>2 nitric oxide + NADH + 2 O2 = 2 nitrate + NAD(+) + H(+)</text>
        <dbReference type="Rhea" id="RHEA:19469"/>
        <dbReference type="ChEBI" id="CHEBI:15378"/>
        <dbReference type="ChEBI" id="CHEBI:15379"/>
        <dbReference type="ChEBI" id="CHEBI:16480"/>
        <dbReference type="ChEBI" id="CHEBI:17632"/>
        <dbReference type="ChEBI" id="CHEBI:57540"/>
        <dbReference type="ChEBI" id="CHEBI:57945"/>
        <dbReference type="EC" id="1.14.12.17"/>
    </reaction>
</comment>
<organism evidence="14 15">
    <name type="scientific">Streptomyces vinaceus</name>
    <dbReference type="NCBI Taxonomy" id="1960"/>
    <lineage>
        <taxon>Bacteria</taxon>
        <taxon>Bacillati</taxon>
        <taxon>Actinomycetota</taxon>
        <taxon>Actinomycetes</taxon>
        <taxon>Kitasatosporales</taxon>
        <taxon>Streptomycetaceae</taxon>
        <taxon>Streptomyces</taxon>
    </lineage>
</organism>
<sequence length="403" mass="44357">MDVRILRSSFAVVERRAEHAVKYFYSHLFWHNPGIRELFPASAEDMERQRDRLFAALTHVVARLDDESLLPYLHDLGRDHRKFLAGPEHYAALGASLLAALARTCGEAWTPTVEKAWSEAYQVIAEAMMAGAAASEDPPWWDAEIVRHLQYGQDIGVLTLRPHAPFPHLPGQYASVSSERVPRTWRTYSIGNAPRPDGTLDLHVSRIEGGRLSTALVREVRPGEALRIGAAGGQLTFRRADRPVTLIAAGTGWAPVRAIVEELAGQPPDQDVRLFVVARDAAHLYDRPLIDEYAAAFGRLGVTYITPAPGQHREQATGRLATALGHRAMWPEQDVYLSGPPPFVEQTVQVLKELGALPGRIFHDSVPAAGTGHGPGGRPLGFGEWFLGRPGPQWHNPSGRAPR</sequence>
<dbReference type="SUPFAM" id="SSF52343">
    <property type="entry name" value="Ferredoxin reductase-like, C-terminal NADP-linked domain"/>
    <property type="match status" value="1"/>
</dbReference>
<dbReference type="Gene3D" id="2.40.30.10">
    <property type="entry name" value="Translation factors"/>
    <property type="match status" value="1"/>
</dbReference>
<keyword evidence="11" id="KW-0349">Heme</keyword>
<dbReference type="SUPFAM" id="SSF46458">
    <property type="entry name" value="Globin-like"/>
    <property type="match status" value="1"/>
</dbReference>
<name>A0A5J6J8E2_STRVI</name>
<keyword evidence="11" id="KW-0561">Oxygen transport</keyword>
<dbReference type="InterPro" id="IPR000971">
    <property type="entry name" value="Globin"/>
</dbReference>
<evidence type="ECO:0000313" key="14">
    <source>
        <dbReference type="EMBL" id="QEV47110.1"/>
    </source>
</evidence>
<dbReference type="PRINTS" id="PR00410">
    <property type="entry name" value="PHEHYDRXLASE"/>
</dbReference>
<dbReference type="PROSITE" id="PS51384">
    <property type="entry name" value="FAD_FR"/>
    <property type="match status" value="1"/>
</dbReference>
<dbReference type="Gene3D" id="3.40.50.80">
    <property type="entry name" value="Nucleotide-binding domain of ferredoxin-NADP reductase (FNR) module"/>
    <property type="match status" value="1"/>
</dbReference>
<comment type="cofactor">
    <cofactor evidence="2">
        <name>FAD</name>
        <dbReference type="ChEBI" id="CHEBI:57692"/>
    </cofactor>
</comment>
<dbReference type="KEGG" id="svn:CP980_20245"/>
<keyword evidence="11" id="KW-0813">Transport</keyword>
<evidence type="ECO:0000256" key="3">
    <source>
        <dbReference type="ARBA" id="ARBA00006401"/>
    </source>
</evidence>
<accession>A0A5J6J8E2</accession>
<evidence type="ECO:0000256" key="6">
    <source>
        <dbReference type="ARBA" id="ARBA00022857"/>
    </source>
</evidence>
<comment type="catalytic activity">
    <reaction evidence="10">
        <text>2 nitric oxide + NADPH + 2 O2 = 2 nitrate + NADP(+) + H(+)</text>
        <dbReference type="Rhea" id="RHEA:19465"/>
        <dbReference type="ChEBI" id="CHEBI:15378"/>
        <dbReference type="ChEBI" id="CHEBI:15379"/>
        <dbReference type="ChEBI" id="CHEBI:16480"/>
        <dbReference type="ChEBI" id="CHEBI:17632"/>
        <dbReference type="ChEBI" id="CHEBI:57783"/>
        <dbReference type="ChEBI" id="CHEBI:58349"/>
        <dbReference type="EC" id="1.14.12.17"/>
    </reaction>
</comment>
<dbReference type="GO" id="GO:0019825">
    <property type="term" value="F:oxygen binding"/>
    <property type="evidence" value="ECO:0007669"/>
    <property type="project" value="InterPro"/>
</dbReference>
<evidence type="ECO:0000256" key="1">
    <source>
        <dbReference type="ARBA" id="ARBA00001970"/>
    </source>
</evidence>
<evidence type="ECO:0000256" key="7">
    <source>
        <dbReference type="ARBA" id="ARBA00023014"/>
    </source>
</evidence>
<dbReference type="InterPro" id="IPR017927">
    <property type="entry name" value="FAD-bd_FR_type"/>
</dbReference>
<evidence type="ECO:0000256" key="2">
    <source>
        <dbReference type="ARBA" id="ARBA00001974"/>
    </source>
</evidence>
<evidence type="ECO:0000256" key="5">
    <source>
        <dbReference type="ARBA" id="ARBA00022714"/>
    </source>
</evidence>
<keyword evidence="7" id="KW-0411">Iron-sulfur</keyword>
<dbReference type="PANTHER" id="PTHR47354:SF5">
    <property type="entry name" value="PROTEIN RFBI"/>
    <property type="match status" value="1"/>
</dbReference>
<feature type="domain" description="Globin" evidence="12">
    <location>
        <begin position="1"/>
        <end position="133"/>
    </location>
</feature>
<dbReference type="InterPro" id="IPR050415">
    <property type="entry name" value="MRET"/>
</dbReference>
<dbReference type="AlphaFoldDB" id="A0A5J6J8E2"/>
<dbReference type="Pfam" id="PF00175">
    <property type="entry name" value="NAD_binding_1"/>
    <property type="match status" value="1"/>
</dbReference>
<dbReference type="SUPFAM" id="SSF63380">
    <property type="entry name" value="Riboflavin synthase domain-like"/>
    <property type="match status" value="1"/>
</dbReference>
<dbReference type="GO" id="GO:0051537">
    <property type="term" value="F:2 iron, 2 sulfur cluster binding"/>
    <property type="evidence" value="ECO:0007669"/>
    <property type="project" value="UniProtKB-KW"/>
</dbReference>
<keyword evidence="5" id="KW-0001">2Fe-2S</keyword>
<keyword evidence="15" id="KW-1185">Reference proteome</keyword>
<dbReference type="Pfam" id="PF00042">
    <property type="entry name" value="Globin"/>
    <property type="match status" value="1"/>
</dbReference>
<dbReference type="EC" id="1.14.12.17" evidence="4"/>
<feature type="domain" description="FAD-binding FR-type" evidence="13">
    <location>
        <begin position="138"/>
        <end position="238"/>
    </location>
</feature>
<dbReference type="Pfam" id="PF00970">
    <property type="entry name" value="FAD_binding_6"/>
    <property type="match status" value="1"/>
</dbReference>
<keyword evidence="11" id="KW-0408">Iron</keyword>
<dbReference type="Gene3D" id="1.10.490.10">
    <property type="entry name" value="Globins"/>
    <property type="match status" value="1"/>
</dbReference>
<evidence type="ECO:0000256" key="4">
    <source>
        <dbReference type="ARBA" id="ARBA00012229"/>
    </source>
</evidence>
<dbReference type="InterPro" id="IPR012292">
    <property type="entry name" value="Globin/Proto"/>
</dbReference>
<dbReference type="InterPro" id="IPR001433">
    <property type="entry name" value="OxRdtase_FAD/NAD-bd"/>
</dbReference>
<dbReference type="GO" id="GO:0008941">
    <property type="term" value="F:nitric oxide dioxygenase NAD(P)H activity"/>
    <property type="evidence" value="ECO:0007669"/>
    <property type="project" value="UniProtKB-EC"/>
</dbReference>
<dbReference type="GO" id="GO:0020037">
    <property type="term" value="F:heme binding"/>
    <property type="evidence" value="ECO:0007669"/>
    <property type="project" value="InterPro"/>
</dbReference>
<dbReference type="GO" id="GO:0005344">
    <property type="term" value="F:oxygen carrier activity"/>
    <property type="evidence" value="ECO:0007669"/>
    <property type="project" value="UniProtKB-KW"/>
</dbReference>
<comment type="cofactor">
    <cofactor evidence="1">
        <name>heme b</name>
        <dbReference type="ChEBI" id="CHEBI:60344"/>
    </cofactor>
</comment>
<evidence type="ECO:0000259" key="12">
    <source>
        <dbReference type="PROSITE" id="PS01033"/>
    </source>
</evidence>
<evidence type="ECO:0000256" key="11">
    <source>
        <dbReference type="RuleBase" id="RU000356"/>
    </source>
</evidence>
<proteinExistence type="inferred from homology"/>
<dbReference type="InterPro" id="IPR039261">
    <property type="entry name" value="FNR_nucleotide-bd"/>
</dbReference>